<dbReference type="Pfam" id="PF00027">
    <property type="entry name" value="cNMP_binding"/>
    <property type="match status" value="1"/>
</dbReference>
<dbReference type="CDD" id="cd00130">
    <property type="entry name" value="PAS"/>
    <property type="match status" value="1"/>
</dbReference>
<dbReference type="Gene3D" id="1.10.287.70">
    <property type="match status" value="1"/>
</dbReference>
<dbReference type="GO" id="GO:0060307">
    <property type="term" value="P:regulation of ventricular cardiac muscle cell membrane repolarization"/>
    <property type="evidence" value="ECO:0007669"/>
    <property type="project" value="TreeGrafter"/>
</dbReference>
<dbReference type="InterPro" id="IPR035965">
    <property type="entry name" value="PAS-like_dom_sf"/>
</dbReference>
<feature type="domain" description="Cyclic nucleotide-binding" evidence="25">
    <location>
        <begin position="736"/>
        <end position="836"/>
    </location>
</feature>
<evidence type="ECO:0000256" key="9">
    <source>
        <dbReference type="ARBA" id="ARBA00022826"/>
    </source>
</evidence>
<keyword evidence="15 24" id="KW-0472">Membrane</keyword>
<keyword evidence="13" id="KW-0175">Coiled coil</keyword>
<dbReference type="PANTHER" id="PTHR10217:SF506">
    <property type="entry name" value="POTASSIUM VOLTAGE-GATED CHANNEL SUBFAMILY H MEMBER 2"/>
    <property type="match status" value="1"/>
</dbReference>
<keyword evidence="11" id="KW-0630">Potassium</keyword>
<dbReference type="SMART" id="SM00086">
    <property type="entry name" value="PAC"/>
    <property type="match status" value="1"/>
</dbReference>
<proteinExistence type="inferred from homology"/>
<keyword evidence="28" id="KW-1185">Reference proteome</keyword>
<dbReference type="Gene3D" id="3.30.450.20">
    <property type="entry name" value="PAS domain"/>
    <property type="match status" value="1"/>
</dbReference>
<dbReference type="AlphaFoldDB" id="A0A4W6BNK1"/>
<evidence type="ECO:0000313" key="28">
    <source>
        <dbReference type="Proteomes" id="UP000314980"/>
    </source>
</evidence>
<comment type="subunit">
    <text evidence="20">The potassium channel is probably composed of a homo- or heterotetrameric complex of pore-forming alpha subunits that can associate with modulating beta subunits. Interacts with DNAJB12 and DNAJB14; chaperones DNAJB12 and DNAJB14 promote tetramerization. Heteromultimer with KCNH6/ERG2 and KCNH7/ERG3. Interacts with ALG10B. Forms a stable complex with KCNE1 or KCNE2, and that this heteromultimerization regulates Inward rectifier potassium channel activity. Interacts with CANX. The core-glycosylated, but not the fully glycosylated form interacts with RNF207. Interacts with NDFIP1 and NDFIP2; this interaction decreases the cell membrane expression by targeting KCNH2, through interaction with NEDD4L, for the degradation through the multivesicular bodies (MVBs)-lysosomal pathway.</text>
</comment>
<keyword evidence="8 24" id="KW-0812">Transmembrane</keyword>
<evidence type="ECO:0000256" key="12">
    <source>
        <dbReference type="ARBA" id="ARBA00022989"/>
    </source>
</evidence>
<keyword evidence="5" id="KW-0488">Methylation</keyword>
<evidence type="ECO:0000256" key="6">
    <source>
        <dbReference type="ARBA" id="ARBA00022538"/>
    </source>
</evidence>
<dbReference type="Ensembl" id="ENSLCAT00010002720.1">
    <property type="protein sequence ID" value="ENSLCAP00010002632.1"/>
    <property type="gene ID" value="ENSLCAG00010001447.1"/>
</dbReference>
<evidence type="ECO:0000256" key="11">
    <source>
        <dbReference type="ARBA" id="ARBA00022958"/>
    </source>
</evidence>
<dbReference type="InterPro" id="IPR000014">
    <property type="entry name" value="PAS"/>
</dbReference>
<keyword evidence="14" id="KW-0406">Ion transport</keyword>
<dbReference type="Proteomes" id="UP000314980">
    <property type="component" value="Unassembled WGS sequence"/>
</dbReference>
<evidence type="ECO:0000259" key="25">
    <source>
        <dbReference type="PROSITE" id="PS50042"/>
    </source>
</evidence>
<dbReference type="GO" id="GO:0034702">
    <property type="term" value="C:monoatomic ion channel complex"/>
    <property type="evidence" value="ECO:0007669"/>
    <property type="project" value="UniProtKB-KW"/>
</dbReference>
<evidence type="ECO:0000256" key="21">
    <source>
        <dbReference type="ARBA" id="ARBA00047187"/>
    </source>
</evidence>
<feature type="transmembrane region" description="Helical" evidence="24">
    <location>
        <begin position="543"/>
        <end position="567"/>
    </location>
</feature>
<evidence type="ECO:0000256" key="8">
    <source>
        <dbReference type="ARBA" id="ARBA00022692"/>
    </source>
</evidence>
<dbReference type="FunFam" id="1.10.287.70:FF:000020">
    <property type="entry name" value="Potassium channel, voltage-gated eag-related subfamily H, member 7"/>
    <property type="match status" value="1"/>
</dbReference>
<dbReference type="PROSITE" id="PS50113">
    <property type="entry name" value="PAC"/>
    <property type="match status" value="1"/>
</dbReference>
<keyword evidence="3" id="KW-0813">Transport</keyword>
<dbReference type="CDD" id="cd00038">
    <property type="entry name" value="CAP_ED"/>
    <property type="match status" value="1"/>
</dbReference>
<evidence type="ECO:0000256" key="23">
    <source>
        <dbReference type="SAM" id="MobiDB-lite"/>
    </source>
</evidence>
<dbReference type="SUPFAM" id="SSF81324">
    <property type="entry name" value="Voltage-gated potassium channels"/>
    <property type="match status" value="1"/>
</dbReference>
<evidence type="ECO:0000256" key="20">
    <source>
        <dbReference type="ARBA" id="ARBA00046729"/>
    </source>
</evidence>
<dbReference type="FunFam" id="3.30.450.20:FF:000001">
    <property type="entry name" value="Potassium voltage-gated channel subfamily H member 7"/>
    <property type="match status" value="1"/>
</dbReference>
<keyword evidence="12 24" id="KW-1133">Transmembrane helix</keyword>
<evidence type="ECO:0000313" key="27">
    <source>
        <dbReference type="Ensembl" id="ENSLCAP00010002632.1"/>
    </source>
</evidence>
<dbReference type="FunFam" id="1.10.1200.260:FF:000001">
    <property type="entry name" value="Potassium voltage-gated channel subfamily H member 7"/>
    <property type="match status" value="1"/>
</dbReference>
<feature type="region of interest" description="Disordered" evidence="23">
    <location>
        <begin position="212"/>
        <end position="243"/>
    </location>
</feature>
<dbReference type="GeneTree" id="ENSGT00940000159846"/>
<evidence type="ECO:0000256" key="4">
    <source>
        <dbReference type="ARBA" id="ARBA00022475"/>
    </source>
</evidence>
<protein>
    <recommendedName>
        <fullName evidence="21">Voltage-gated inwardly rectifying potassium channel KCNH2</fullName>
    </recommendedName>
    <alternativeName>
        <fullName evidence="17">Ether-a-go-go-related gene potassium channel 1</fullName>
    </alternativeName>
    <alternativeName>
        <fullName evidence="22">Potassium voltage-gated channel subfamily H member 2</fullName>
    </alternativeName>
    <alternativeName>
        <fullName evidence="18">Voltage-gated potassium channel subunit Kv11.1</fullName>
    </alternativeName>
</protein>
<dbReference type="InterPro" id="IPR003967">
    <property type="entry name" value="K_chnl_volt-dep_ERG"/>
</dbReference>
<dbReference type="SUPFAM" id="SSF55785">
    <property type="entry name" value="PYP-like sensor domain (PAS domain)"/>
    <property type="match status" value="1"/>
</dbReference>
<dbReference type="PRINTS" id="PR01470">
    <property type="entry name" value="ERGCHANNEL"/>
</dbReference>
<evidence type="ECO:0000256" key="16">
    <source>
        <dbReference type="ARBA" id="ARBA00023303"/>
    </source>
</evidence>
<feature type="compositionally biased region" description="Pro residues" evidence="23">
    <location>
        <begin position="222"/>
        <end position="234"/>
    </location>
</feature>
<accession>A0A4W6BNK1</accession>
<dbReference type="Pfam" id="PF00520">
    <property type="entry name" value="Ion_trans"/>
    <property type="match status" value="1"/>
</dbReference>
<dbReference type="GO" id="GO:0005242">
    <property type="term" value="F:inward rectifier potassium channel activity"/>
    <property type="evidence" value="ECO:0007669"/>
    <property type="project" value="TreeGrafter"/>
</dbReference>
<keyword evidence="6" id="KW-0633">Potassium transport</keyword>
<keyword evidence="10" id="KW-0851">Voltage-gated channel</keyword>
<evidence type="ECO:0000256" key="24">
    <source>
        <dbReference type="SAM" id="Phobius"/>
    </source>
</evidence>
<dbReference type="InterPro" id="IPR003938">
    <property type="entry name" value="K_chnl_volt-dep_EAG/ELK/ERG"/>
</dbReference>
<comment type="catalytic activity">
    <reaction evidence="19">
        <text>K(+)(in) = K(+)(out)</text>
        <dbReference type="Rhea" id="RHEA:29463"/>
        <dbReference type="ChEBI" id="CHEBI:29103"/>
    </reaction>
</comment>
<name>A0A4W6BNK1_LATCA</name>
<evidence type="ECO:0000256" key="13">
    <source>
        <dbReference type="ARBA" id="ARBA00023054"/>
    </source>
</evidence>
<dbReference type="GO" id="GO:0086013">
    <property type="term" value="P:membrane repolarization during cardiac muscle cell action potential"/>
    <property type="evidence" value="ECO:0007669"/>
    <property type="project" value="TreeGrafter"/>
</dbReference>
<evidence type="ECO:0000256" key="18">
    <source>
        <dbReference type="ARBA" id="ARBA00031970"/>
    </source>
</evidence>
<feature type="transmembrane region" description="Helical" evidence="24">
    <location>
        <begin position="407"/>
        <end position="428"/>
    </location>
</feature>
<dbReference type="InterPro" id="IPR001610">
    <property type="entry name" value="PAC"/>
</dbReference>
<evidence type="ECO:0000256" key="19">
    <source>
        <dbReference type="ARBA" id="ARBA00034430"/>
    </source>
</evidence>
<dbReference type="InterPro" id="IPR014710">
    <property type="entry name" value="RmlC-like_jellyroll"/>
</dbReference>
<comment type="subcellular location">
    <subcellularLocation>
        <location evidence="1">Cell membrane</location>
        <topology evidence="1">Multi-pass membrane protein</topology>
    </subcellularLocation>
</comment>
<keyword evidence="16" id="KW-0407">Ion channel</keyword>
<evidence type="ECO:0000259" key="26">
    <source>
        <dbReference type="PROSITE" id="PS50113"/>
    </source>
</evidence>
<organism evidence="27 28">
    <name type="scientific">Lates calcarifer</name>
    <name type="common">Barramundi</name>
    <name type="synonym">Holocentrus calcarifer</name>
    <dbReference type="NCBI Taxonomy" id="8187"/>
    <lineage>
        <taxon>Eukaryota</taxon>
        <taxon>Metazoa</taxon>
        <taxon>Chordata</taxon>
        <taxon>Craniata</taxon>
        <taxon>Vertebrata</taxon>
        <taxon>Euteleostomi</taxon>
        <taxon>Actinopterygii</taxon>
        <taxon>Neopterygii</taxon>
        <taxon>Teleostei</taxon>
        <taxon>Neoteleostei</taxon>
        <taxon>Acanthomorphata</taxon>
        <taxon>Carangaria</taxon>
        <taxon>Carangaria incertae sedis</taxon>
        <taxon>Centropomidae</taxon>
        <taxon>Lates</taxon>
    </lineage>
</organism>
<dbReference type="GO" id="GO:0005886">
    <property type="term" value="C:plasma membrane"/>
    <property type="evidence" value="ECO:0007669"/>
    <property type="project" value="UniProtKB-SubCell"/>
</dbReference>
<keyword evidence="7" id="KW-0597">Phosphoprotein</keyword>
<evidence type="ECO:0000256" key="3">
    <source>
        <dbReference type="ARBA" id="ARBA00022448"/>
    </source>
</evidence>
<evidence type="ECO:0000256" key="17">
    <source>
        <dbReference type="ARBA" id="ARBA00030015"/>
    </source>
</evidence>
<dbReference type="InterPro" id="IPR005821">
    <property type="entry name" value="Ion_trans_dom"/>
</dbReference>
<evidence type="ECO:0000256" key="10">
    <source>
        <dbReference type="ARBA" id="ARBA00022882"/>
    </source>
</evidence>
<evidence type="ECO:0000256" key="22">
    <source>
        <dbReference type="ARBA" id="ARBA00047201"/>
    </source>
</evidence>
<feature type="transmembrane region" description="Helical" evidence="24">
    <location>
        <begin position="633"/>
        <end position="657"/>
    </location>
</feature>
<evidence type="ECO:0000256" key="7">
    <source>
        <dbReference type="ARBA" id="ARBA00022553"/>
    </source>
</evidence>
<evidence type="ECO:0000256" key="15">
    <source>
        <dbReference type="ARBA" id="ARBA00023136"/>
    </source>
</evidence>
<keyword evidence="9" id="KW-0631">Potassium channel</keyword>
<dbReference type="PANTHER" id="PTHR10217">
    <property type="entry name" value="VOLTAGE AND LIGAND GATED POTASSIUM CHANNEL"/>
    <property type="match status" value="1"/>
</dbReference>
<reference evidence="27" key="2">
    <citation type="submission" date="2025-08" db="UniProtKB">
        <authorList>
            <consortium name="Ensembl"/>
        </authorList>
    </citation>
    <scope>IDENTIFICATION</scope>
</reference>
<evidence type="ECO:0000256" key="1">
    <source>
        <dbReference type="ARBA" id="ARBA00004651"/>
    </source>
</evidence>
<dbReference type="FunFam" id="2.60.120.10:FF:000011">
    <property type="entry name" value="Potassium channel, voltage-gated eag-related subfamily H, member 7"/>
    <property type="match status" value="1"/>
</dbReference>
<dbReference type="SUPFAM" id="SSF51206">
    <property type="entry name" value="cAMP-binding domain-like"/>
    <property type="match status" value="1"/>
</dbReference>
<dbReference type="Pfam" id="PF13426">
    <property type="entry name" value="PAS_9"/>
    <property type="match status" value="1"/>
</dbReference>
<evidence type="ECO:0000256" key="2">
    <source>
        <dbReference type="ARBA" id="ARBA00007076"/>
    </source>
</evidence>
<dbReference type="GO" id="GO:0086091">
    <property type="term" value="P:regulation of heart rate by cardiac conduction"/>
    <property type="evidence" value="ECO:0007669"/>
    <property type="project" value="TreeGrafter"/>
</dbReference>
<dbReference type="SMART" id="SM00100">
    <property type="entry name" value="cNMP"/>
    <property type="match status" value="1"/>
</dbReference>
<reference evidence="28" key="1">
    <citation type="submission" date="2015-09" db="EMBL/GenBank/DDBJ databases">
        <authorList>
            <person name="Sai Rama Sridatta P."/>
        </authorList>
    </citation>
    <scope>NUCLEOTIDE SEQUENCE [LARGE SCALE GENOMIC DNA]</scope>
</reference>
<evidence type="ECO:0000256" key="14">
    <source>
        <dbReference type="ARBA" id="ARBA00023065"/>
    </source>
</evidence>
<sequence>MPVRRGHVAPQNTFLDTIIRKFDSQSRKFVIANARVENCAIIFCNDGFCHMCGYSRAEIMQKPCTCNFLYGPDTKRLAIAQMAQALLGSEERKVEIDLYRKDGQCILCMVDVVPVKNEDGVVIMFILNFEVMSEETFEDHKQELNHRLPTWLVTGRPRGFKLRLPLLRSLSNSKVSLDDAEAGQIPTTMDMFGTCGNGLLQLLLTWPEDRQEDQRTLLRSGPPVPPPPPPPPPHGAHLVGPLTQSSPCVAPHHRLSLNPDASGSNCSLSHSRSRESFHSMRPFRLSALNFTLLFTLCVFAGAVNSKSNILNSTSDSDLMRYRTISKIPQITLNFVDFKPDPLIALPTGEMDIIAPCKLIDRTHNVTEKVTQVLSLGADVLPEYKLQAPRIHKWTVLHYSPFKAVWDWLILLLVIYTAILTPYSAAFLLNDQEDVAMQSCGYSCSPLNVVDLIVDIMFIIDILINFRTTYVNSNDEVVSHPVRIAVHYFKGWFLIDMVAAIPFDLLIYRNGEETTTLIGLLKTARLLRLVRVARKLDRYSEYGAAVLFLLMCTFALIAHWLACIWYAIGSVERNGSIGWLHTLGDQLGKHFNDSIPGSGPSIKDKYVTALYFTFSSLTSVGFGNVSPNTNSEKIFSICVMLIGSLMYASIFGNVSAIIQRLYSGTARYHTQMLRVREFIRFHQIPNPLRQRLEEYFQHAWSYTNGIDMNAVLKGFPECLQADICLHLNRTLLQNCKAFKGSTKGCLRALAMKFKTTHAPPGDTLVHAGDVLTALYFISRGSIEILRGDVVVAILGKNDIFGEPINLYARPGKSNADVRALTYCDLHKIFREDVLEVLDMYPEFADHFWNNLEITFNLRDTNMIPGSPSSDDSNCGGFNKLRRRKLSFRRRTEKDPKTGNTCNALSGKIELVNCTVMPAQCFTPTNTHSFPLHLSSSPTGAFSGVSNIFSFWGESRGGGQYQEVPSCSLASPPPLNTPLHSLSRQQRNQLDTRLDLLQKQLNRLESRMSTDIGAIMQLLQRQMALVPPAYSAASPYPGPGPGPGPGERLVQPGIPLETDTLASLSQVKHMW</sequence>
<dbReference type="Gene3D" id="1.10.1200.260">
    <property type="match status" value="1"/>
</dbReference>
<dbReference type="InterPro" id="IPR050818">
    <property type="entry name" value="KCNH_animal-type"/>
</dbReference>
<reference evidence="27" key="3">
    <citation type="submission" date="2025-09" db="UniProtKB">
        <authorList>
            <consortium name="Ensembl"/>
        </authorList>
    </citation>
    <scope>IDENTIFICATION</scope>
</reference>
<gene>
    <name evidence="27" type="primary">KCNH2</name>
</gene>
<dbReference type="PRINTS" id="PR01463">
    <property type="entry name" value="EAGCHANLFMLY"/>
</dbReference>
<comment type="similarity">
    <text evidence="2">Belongs to the potassium channel family. H (Eag) (TC 1.A.1.20) subfamily. Kv11.1/KCNH2 sub-subfamily.</text>
</comment>
<keyword evidence="4" id="KW-1003">Cell membrane</keyword>
<dbReference type="Gene3D" id="2.60.120.10">
    <property type="entry name" value="Jelly Rolls"/>
    <property type="match status" value="1"/>
</dbReference>
<dbReference type="InterPro" id="IPR018490">
    <property type="entry name" value="cNMP-bd_dom_sf"/>
</dbReference>
<feature type="domain" description="PAC" evidence="26">
    <location>
        <begin position="92"/>
        <end position="144"/>
    </location>
</feature>
<dbReference type="InterPro" id="IPR000700">
    <property type="entry name" value="PAS-assoc_C"/>
</dbReference>
<dbReference type="InterPro" id="IPR000595">
    <property type="entry name" value="cNMP-bd_dom"/>
</dbReference>
<dbReference type="PROSITE" id="PS50042">
    <property type="entry name" value="CNMP_BINDING_3"/>
    <property type="match status" value="1"/>
</dbReference>
<evidence type="ECO:0000256" key="5">
    <source>
        <dbReference type="ARBA" id="ARBA00022481"/>
    </source>
</evidence>